<dbReference type="SMART" id="SM00020">
    <property type="entry name" value="Tryp_SPc"/>
    <property type="match status" value="1"/>
</dbReference>
<evidence type="ECO:0000256" key="1">
    <source>
        <dbReference type="ARBA" id="ARBA00023157"/>
    </source>
</evidence>
<dbReference type="GO" id="GO:0004252">
    <property type="term" value="F:serine-type endopeptidase activity"/>
    <property type="evidence" value="ECO:0007669"/>
    <property type="project" value="InterPro"/>
</dbReference>
<comment type="similarity">
    <text evidence="2">Belongs to the peptidase S1 family. CLIP subfamily.</text>
</comment>
<sequence>MLSYRPPTICSDKHTSVACIIQGSISWCKNILISDIQCNPIRYSEEKTFALSCCRNDVDCENDDKIIGGHLASPVPYMSSVHRNGHHFCGGCLLTLSSILTACHCVGSFSRNDNDLTVEYVKLASPSYYEIYAGHTDIKTSSDDLQIRRARKFVEHPKCAKFQGIMEWDFAIIVTKSPFELNKKVHPIKLYSMDKKSFDERIAKINDRSFCWVMGWGKTDVHPDSPPTSRYLKYAAMKIIPLDKCRELLSIKSILFSAYDFQDRAQMCALGVNGSESDCTGDSGGPFVCDGEAVGTVSYGFDCGKPDEPAVYTKLSDFVEWYGSIKDAVERSSVPRYRYSLALLTWTVVINLLKV</sequence>
<dbReference type="OrthoDB" id="6629601at2759"/>
<reference evidence="4 5" key="1">
    <citation type="submission" date="2020-02" db="EMBL/GenBank/DDBJ databases">
        <authorList>
            <person name="Ferguson B K."/>
        </authorList>
    </citation>
    <scope>NUCLEOTIDE SEQUENCE [LARGE SCALE GENOMIC DNA]</scope>
</reference>
<dbReference type="PRINTS" id="PR00722">
    <property type="entry name" value="CHYMOTRYPSIN"/>
</dbReference>
<evidence type="ECO:0000259" key="3">
    <source>
        <dbReference type="PROSITE" id="PS50240"/>
    </source>
</evidence>
<dbReference type="GO" id="GO:0006508">
    <property type="term" value="P:proteolysis"/>
    <property type="evidence" value="ECO:0007669"/>
    <property type="project" value="InterPro"/>
</dbReference>
<dbReference type="InterPro" id="IPR009003">
    <property type="entry name" value="Peptidase_S1_PA"/>
</dbReference>
<evidence type="ECO:0000313" key="4">
    <source>
        <dbReference type="EMBL" id="CAB0005649.1"/>
    </source>
</evidence>
<gene>
    <name evidence="4" type="ORF">NTEN_LOCUS11126</name>
</gene>
<accession>A0A6H5GWK6</accession>
<dbReference type="AlphaFoldDB" id="A0A6H5GWK6"/>
<dbReference type="SUPFAM" id="SSF50494">
    <property type="entry name" value="Trypsin-like serine proteases"/>
    <property type="match status" value="1"/>
</dbReference>
<dbReference type="CDD" id="cd00190">
    <property type="entry name" value="Tryp_SPc"/>
    <property type="match status" value="1"/>
</dbReference>
<dbReference type="PANTHER" id="PTHR24256">
    <property type="entry name" value="TRYPTASE-RELATED"/>
    <property type="match status" value="1"/>
</dbReference>
<keyword evidence="1" id="KW-1015">Disulfide bond</keyword>
<name>A0A6H5GWK6_9HEMI</name>
<dbReference type="InterPro" id="IPR001254">
    <property type="entry name" value="Trypsin_dom"/>
</dbReference>
<evidence type="ECO:0000313" key="5">
    <source>
        <dbReference type="Proteomes" id="UP000479000"/>
    </source>
</evidence>
<dbReference type="Proteomes" id="UP000479000">
    <property type="component" value="Unassembled WGS sequence"/>
</dbReference>
<organism evidence="4 5">
    <name type="scientific">Nesidiocoris tenuis</name>
    <dbReference type="NCBI Taxonomy" id="355587"/>
    <lineage>
        <taxon>Eukaryota</taxon>
        <taxon>Metazoa</taxon>
        <taxon>Ecdysozoa</taxon>
        <taxon>Arthropoda</taxon>
        <taxon>Hexapoda</taxon>
        <taxon>Insecta</taxon>
        <taxon>Pterygota</taxon>
        <taxon>Neoptera</taxon>
        <taxon>Paraneoptera</taxon>
        <taxon>Hemiptera</taxon>
        <taxon>Heteroptera</taxon>
        <taxon>Panheteroptera</taxon>
        <taxon>Cimicomorpha</taxon>
        <taxon>Miridae</taxon>
        <taxon>Dicyphina</taxon>
        <taxon>Nesidiocoris</taxon>
    </lineage>
</organism>
<feature type="domain" description="Peptidase S1" evidence="3">
    <location>
        <begin position="66"/>
        <end position="327"/>
    </location>
</feature>
<keyword evidence="5" id="KW-1185">Reference proteome</keyword>
<dbReference type="EMBL" id="CADCXU010016579">
    <property type="protein sequence ID" value="CAB0005649.1"/>
    <property type="molecule type" value="Genomic_DNA"/>
</dbReference>
<dbReference type="Pfam" id="PF00089">
    <property type="entry name" value="Trypsin"/>
    <property type="match status" value="1"/>
</dbReference>
<dbReference type="InterPro" id="IPR043504">
    <property type="entry name" value="Peptidase_S1_PA_chymotrypsin"/>
</dbReference>
<dbReference type="InterPro" id="IPR001314">
    <property type="entry name" value="Peptidase_S1A"/>
</dbReference>
<evidence type="ECO:0000256" key="2">
    <source>
        <dbReference type="ARBA" id="ARBA00024195"/>
    </source>
</evidence>
<protein>
    <recommendedName>
        <fullName evidence="3">Peptidase S1 domain-containing protein</fullName>
    </recommendedName>
</protein>
<proteinExistence type="inferred from homology"/>
<dbReference type="Gene3D" id="2.40.10.10">
    <property type="entry name" value="Trypsin-like serine proteases"/>
    <property type="match status" value="1"/>
</dbReference>
<dbReference type="InterPro" id="IPR051487">
    <property type="entry name" value="Ser/Thr_Proteases_Immune/Dev"/>
</dbReference>
<dbReference type="PROSITE" id="PS50240">
    <property type="entry name" value="TRYPSIN_DOM"/>
    <property type="match status" value="1"/>
</dbReference>